<dbReference type="OMA" id="MDKEDWY"/>
<dbReference type="GO" id="GO:1990456">
    <property type="term" value="P:mitochondrion-endoplasmic reticulum membrane tethering"/>
    <property type="evidence" value="ECO:0007669"/>
    <property type="project" value="TreeGrafter"/>
</dbReference>
<organism evidence="12 13">
    <name type="scientific">Schizosaccharomyces octosporus (strain yFS286)</name>
    <name type="common">Fission yeast</name>
    <name type="synonym">Octosporomyces octosporus</name>
    <dbReference type="NCBI Taxonomy" id="483514"/>
    <lineage>
        <taxon>Eukaryota</taxon>
        <taxon>Fungi</taxon>
        <taxon>Dikarya</taxon>
        <taxon>Ascomycota</taxon>
        <taxon>Taphrinomycotina</taxon>
        <taxon>Schizosaccharomycetes</taxon>
        <taxon>Schizosaccharomycetales</taxon>
        <taxon>Schizosaccharomycetaceae</taxon>
        <taxon>Schizosaccharomyces</taxon>
    </lineage>
</organism>
<feature type="compositionally biased region" description="Polar residues" evidence="9">
    <location>
        <begin position="648"/>
        <end position="678"/>
    </location>
</feature>
<evidence type="ECO:0000256" key="5">
    <source>
        <dbReference type="ARBA" id="ARBA00022989"/>
    </source>
</evidence>
<gene>
    <name evidence="12" type="ORF">SOCG_02512</name>
</gene>
<feature type="compositionally biased region" description="Basic and acidic residues" evidence="9">
    <location>
        <begin position="474"/>
        <end position="487"/>
    </location>
</feature>
<evidence type="ECO:0000256" key="4">
    <source>
        <dbReference type="ARBA" id="ARBA00022824"/>
    </source>
</evidence>
<evidence type="ECO:0000256" key="9">
    <source>
        <dbReference type="SAM" id="MobiDB-lite"/>
    </source>
</evidence>
<dbReference type="OrthoDB" id="26740at2759"/>
<dbReference type="PANTHER" id="PTHR13466:SF19">
    <property type="entry name" value="NUCLEUS-VACUOLE JUNCTION PROTEIN 2"/>
    <property type="match status" value="1"/>
</dbReference>
<feature type="compositionally biased region" description="Polar residues" evidence="9">
    <location>
        <begin position="690"/>
        <end position="702"/>
    </location>
</feature>
<dbReference type="GO" id="GO:0032865">
    <property type="term" value="C:ERMES complex"/>
    <property type="evidence" value="ECO:0007669"/>
    <property type="project" value="TreeGrafter"/>
</dbReference>
<feature type="compositionally biased region" description="Basic and acidic residues" evidence="9">
    <location>
        <begin position="679"/>
        <end position="689"/>
    </location>
</feature>
<dbReference type="eggNOG" id="KOG2238">
    <property type="taxonomic scope" value="Eukaryota"/>
</dbReference>
<keyword evidence="8 10" id="KW-0472">Membrane</keyword>
<feature type="domain" description="SMP-LTD" evidence="11">
    <location>
        <begin position="242"/>
        <end position="433"/>
    </location>
</feature>
<dbReference type="GO" id="GO:0005789">
    <property type="term" value="C:endoplasmic reticulum membrane"/>
    <property type="evidence" value="ECO:0007669"/>
    <property type="project" value="UniProtKB-SubCell"/>
</dbReference>
<dbReference type="Pfam" id="PF10296">
    <property type="entry name" value="MMM1"/>
    <property type="match status" value="1"/>
</dbReference>
<evidence type="ECO:0000256" key="7">
    <source>
        <dbReference type="ARBA" id="ARBA00023121"/>
    </source>
</evidence>
<evidence type="ECO:0000256" key="2">
    <source>
        <dbReference type="ARBA" id="ARBA00022448"/>
    </source>
</evidence>
<evidence type="ECO:0000256" key="3">
    <source>
        <dbReference type="ARBA" id="ARBA00022692"/>
    </source>
</evidence>
<dbReference type="Proteomes" id="UP000016088">
    <property type="component" value="Unassembled WGS sequence"/>
</dbReference>
<keyword evidence="7" id="KW-0446">Lipid-binding</keyword>
<feature type="region of interest" description="Disordered" evidence="9">
    <location>
        <begin position="585"/>
        <end position="724"/>
    </location>
</feature>
<evidence type="ECO:0000259" key="11">
    <source>
        <dbReference type="PROSITE" id="PS51847"/>
    </source>
</evidence>
<dbReference type="GeneID" id="25031489"/>
<reference evidence="12 13" key="1">
    <citation type="journal article" date="2011" name="Science">
        <title>Comparative functional genomics of the fission yeasts.</title>
        <authorList>
            <person name="Rhind N."/>
            <person name="Chen Z."/>
            <person name="Yassour M."/>
            <person name="Thompson D.A."/>
            <person name="Haas B.J."/>
            <person name="Habib N."/>
            <person name="Wapinski I."/>
            <person name="Roy S."/>
            <person name="Lin M.F."/>
            <person name="Heiman D.I."/>
            <person name="Young S.K."/>
            <person name="Furuya K."/>
            <person name="Guo Y."/>
            <person name="Pidoux A."/>
            <person name="Chen H.M."/>
            <person name="Robbertse B."/>
            <person name="Goldberg J.M."/>
            <person name="Aoki K."/>
            <person name="Bayne E.H."/>
            <person name="Berlin A.M."/>
            <person name="Desjardins C.A."/>
            <person name="Dobbs E."/>
            <person name="Dukaj L."/>
            <person name="Fan L."/>
            <person name="FitzGerald M.G."/>
            <person name="French C."/>
            <person name="Gujja S."/>
            <person name="Hansen K."/>
            <person name="Keifenheim D."/>
            <person name="Levin J.Z."/>
            <person name="Mosher R.A."/>
            <person name="Mueller C.A."/>
            <person name="Pfiffner J."/>
            <person name="Priest M."/>
            <person name="Russ C."/>
            <person name="Smialowska A."/>
            <person name="Swoboda P."/>
            <person name="Sykes S.M."/>
            <person name="Vaughn M."/>
            <person name="Vengrova S."/>
            <person name="Yoder R."/>
            <person name="Zeng Q."/>
            <person name="Allshire R."/>
            <person name="Baulcombe D."/>
            <person name="Birren B.W."/>
            <person name="Brown W."/>
            <person name="Ekwall K."/>
            <person name="Kellis M."/>
            <person name="Leatherwood J."/>
            <person name="Levin H."/>
            <person name="Margalit H."/>
            <person name="Martienssen R."/>
            <person name="Nieduszynski C.A."/>
            <person name="Spatafora J.W."/>
            <person name="Friedman N."/>
            <person name="Dalgaard J.Z."/>
            <person name="Baumann P."/>
            <person name="Niki H."/>
            <person name="Regev A."/>
            <person name="Nusbaum C."/>
        </authorList>
    </citation>
    <scope>NUCLEOTIDE SEQUENCE [LARGE SCALE GENOMIC DNA]</scope>
    <source>
        <strain evidence="13">yFS286</strain>
    </source>
</reference>
<keyword evidence="3 10" id="KW-0812">Transmembrane</keyword>
<dbReference type="AlphaFoldDB" id="S9Q5X1"/>
<dbReference type="RefSeq" id="XP_013016459.1">
    <property type="nucleotide sequence ID" value="XM_013161005.1"/>
</dbReference>
<evidence type="ECO:0000256" key="8">
    <source>
        <dbReference type="ARBA" id="ARBA00023136"/>
    </source>
</evidence>
<evidence type="ECO:0000313" key="13">
    <source>
        <dbReference type="Proteomes" id="UP000016088"/>
    </source>
</evidence>
<dbReference type="PANTHER" id="PTHR13466">
    <property type="entry name" value="TEX2 PROTEIN-RELATED"/>
    <property type="match status" value="1"/>
</dbReference>
<dbReference type="InterPro" id="IPR019411">
    <property type="entry name" value="MMM1_dom"/>
</dbReference>
<evidence type="ECO:0000256" key="6">
    <source>
        <dbReference type="ARBA" id="ARBA00023055"/>
    </source>
</evidence>
<dbReference type="GO" id="GO:0015914">
    <property type="term" value="P:phospholipid transport"/>
    <property type="evidence" value="ECO:0007669"/>
    <property type="project" value="TreeGrafter"/>
</dbReference>
<evidence type="ECO:0000256" key="1">
    <source>
        <dbReference type="ARBA" id="ARBA00004586"/>
    </source>
</evidence>
<dbReference type="PROSITE" id="PS51847">
    <property type="entry name" value="SMP"/>
    <property type="match status" value="1"/>
</dbReference>
<dbReference type="EMBL" id="KE503206">
    <property type="protein sequence ID" value="EPX75033.1"/>
    <property type="molecule type" value="Genomic_DNA"/>
</dbReference>
<proteinExistence type="predicted"/>
<dbReference type="VEuPathDB" id="FungiDB:SOCG_02512"/>
<dbReference type="CDD" id="cd21675">
    <property type="entry name" value="SMP_TEX2"/>
    <property type="match status" value="1"/>
</dbReference>
<keyword evidence="13" id="KW-1185">Reference proteome</keyword>
<feature type="compositionally biased region" description="Basic and acidic residues" evidence="9">
    <location>
        <begin position="595"/>
        <end position="617"/>
    </location>
</feature>
<keyword evidence="2" id="KW-0813">Transport</keyword>
<feature type="region of interest" description="Disordered" evidence="9">
    <location>
        <begin position="474"/>
        <end position="549"/>
    </location>
</feature>
<comment type="subcellular location">
    <subcellularLocation>
        <location evidence="1">Endoplasmic reticulum membrane</location>
    </subcellularLocation>
</comment>
<evidence type="ECO:0000256" key="10">
    <source>
        <dbReference type="SAM" id="Phobius"/>
    </source>
</evidence>
<keyword evidence="5 10" id="KW-1133">Transmembrane helix</keyword>
<evidence type="ECO:0000313" key="12">
    <source>
        <dbReference type="EMBL" id="EPX75033.1"/>
    </source>
</evidence>
<feature type="transmembrane region" description="Helical" evidence="10">
    <location>
        <begin position="6"/>
        <end position="27"/>
    </location>
</feature>
<sequence>MFLSFLFVYLLGGLTFLPLLALIYLYLTFQSKTDDDRKEISIDDYKATVSDSQQNIVIQDWIRLSPTFLNGNSGSVKIQEIVDETSDGKIDSNTILSDLKLTTKEGKTTRYALKNPKNVYFVKLIDGKLLLHDPLNTHCLLSTLVLEDYHVSIHPSEVSENEAFSNRNAILLEPTPKKSSSQSEEISVETQNLYFYARTPSKKEDWYFNILSFSKSCPPLRPIDGPVNFDYDTVKNNLDNISSPELTWLNGFIGRIYLGIYKSEGFKNIVKHKLSRKLSKISTPEMMSEIQVTNVDVGESVPVVNNLDLISFSEAGELNVAADILYQGDCSFKAETSAKLSLGSRIPSKKVTFSLVIHLRHLSGRVRLLVKPPPSNRIWYGFYNEPKVDLHVEPIVFQKQLNNSYLLNFLRNKLLDLIFDTMVLPHMNDIAFFSDEPFPVKGGLYNSKDSKYYDAPQVDETDWKSMKSSESLLKDAGSHKSFNRDLNDSDNSPSDGETKSLHLPTLTPSNPNQDSVSTDNQSVNSTPLDRKSTKSRKSKTKFWNDNSQSTISDTTKKYGIVAKKSFYQGISEAKSIVKKLQANYLDSSEDENDNTDARRDTTNTTEEKTVAEPKNEENSTESPNLVDNGKKNATSETDQLRNYDMSFGNENLQSNSVSDVTPVQETKTNTEGQDNTSSYKEKRSTEDKAQANQEDSNTNGTLKASRHKLPRRPLPYDVLNQNDK</sequence>
<feature type="compositionally biased region" description="Polar residues" evidence="9">
    <location>
        <begin position="506"/>
        <end position="527"/>
    </location>
</feature>
<accession>S9Q5X1</accession>
<dbReference type="InterPro" id="IPR031468">
    <property type="entry name" value="SMP_LBD"/>
</dbReference>
<dbReference type="GO" id="GO:0008289">
    <property type="term" value="F:lipid binding"/>
    <property type="evidence" value="ECO:0007669"/>
    <property type="project" value="UniProtKB-KW"/>
</dbReference>
<keyword evidence="4" id="KW-0256">Endoplasmic reticulum</keyword>
<name>S9Q5X1_SCHOY</name>
<protein>
    <submittedName>
        <fullName evidence="12">Eukaryotic protein</fullName>
    </submittedName>
</protein>
<dbReference type="HOGENOM" id="CLU_382245_0_0_1"/>
<feature type="compositionally biased region" description="Polar residues" evidence="9">
    <location>
        <begin position="620"/>
        <end position="637"/>
    </location>
</feature>
<keyword evidence="6" id="KW-0445">Lipid transport</keyword>